<reference evidence="1 2" key="2">
    <citation type="journal article" date="2022" name="Mol. Biol. Evol.">
        <title>Comparative Genomics Reveals Insights into the Divergent Evolution of Astigmatic Mites and Household Pest Adaptations.</title>
        <authorList>
            <person name="Xiong Q."/>
            <person name="Wan A.T."/>
            <person name="Liu X."/>
            <person name="Fung C.S."/>
            <person name="Xiao X."/>
            <person name="Malainual N."/>
            <person name="Hou J."/>
            <person name="Wang L."/>
            <person name="Wang M."/>
            <person name="Yang K.Y."/>
            <person name="Cui Y."/>
            <person name="Leung E.L."/>
            <person name="Nong W."/>
            <person name="Shin S.K."/>
            <person name="Au S.W."/>
            <person name="Jeong K.Y."/>
            <person name="Chew F.T."/>
            <person name="Hui J.H."/>
            <person name="Leung T.F."/>
            <person name="Tungtrongchitr A."/>
            <person name="Zhong N."/>
            <person name="Liu Z."/>
            <person name="Tsui S.K."/>
        </authorList>
    </citation>
    <scope>NUCLEOTIDE SEQUENCE [LARGE SCALE GENOMIC DNA]</scope>
    <source>
        <strain evidence="1">Derp</strain>
    </source>
</reference>
<dbReference type="EMBL" id="NJHN03000112">
    <property type="protein sequence ID" value="KAH9414310.1"/>
    <property type="molecule type" value="Genomic_DNA"/>
</dbReference>
<dbReference type="Proteomes" id="UP000887458">
    <property type="component" value="Unassembled WGS sequence"/>
</dbReference>
<protein>
    <submittedName>
        <fullName evidence="1">Uncharacterized protein</fullName>
    </submittedName>
</protein>
<sequence length="62" mass="7262">MASLTKLFGCDFISAIRLAVRSKHFAIFDRKRFKHGAADITAFAFELLLLRLHNNFIRCRYE</sequence>
<evidence type="ECO:0000313" key="2">
    <source>
        <dbReference type="Proteomes" id="UP000887458"/>
    </source>
</evidence>
<evidence type="ECO:0000313" key="1">
    <source>
        <dbReference type="EMBL" id="KAH9414310.1"/>
    </source>
</evidence>
<accession>A0ABQ8IVH2</accession>
<comment type="caution">
    <text evidence="1">The sequence shown here is derived from an EMBL/GenBank/DDBJ whole genome shotgun (WGS) entry which is preliminary data.</text>
</comment>
<reference evidence="1 2" key="1">
    <citation type="journal article" date="2018" name="J. Allergy Clin. Immunol.">
        <title>High-quality assembly of Dermatophagoides pteronyssinus genome and transcriptome reveals a wide range of novel allergens.</title>
        <authorList>
            <person name="Liu X.Y."/>
            <person name="Yang K.Y."/>
            <person name="Wang M.Q."/>
            <person name="Kwok J.S."/>
            <person name="Zeng X."/>
            <person name="Yang Z."/>
            <person name="Xiao X.J."/>
            <person name="Lau C.P."/>
            <person name="Li Y."/>
            <person name="Huang Z.M."/>
            <person name="Ba J.G."/>
            <person name="Yim A.K."/>
            <person name="Ouyang C.Y."/>
            <person name="Ngai S.M."/>
            <person name="Chan T.F."/>
            <person name="Leung E.L."/>
            <person name="Liu L."/>
            <person name="Liu Z.G."/>
            <person name="Tsui S.K."/>
        </authorList>
    </citation>
    <scope>NUCLEOTIDE SEQUENCE [LARGE SCALE GENOMIC DNA]</scope>
    <source>
        <strain evidence="1">Derp</strain>
    </source>
</reference>
<name>A0ABQ8IVH2_DERPT</name>
<organism evidence="1 2">
    <name type="scientific">Dermatophagoides pteronyssinus</name>
    <name type="common">European house dust mite</name>
    <dbReference type="NCBI Taxonomy" id="6956"/>
    <lineage>
        <taxon>Eukaryota</taxon>
        <taxon>Metazoa</taxon>
        <taxon>Ecdysozoa</taxon>
        <taxon>Arthropoda</taxon>
        <taxon>Chelicerata</taxon>
        <taxon>Arachnida</taxon>
        <taxon>Acari</taxon>
        <taxon>Acariformes</taxon>
        <taxon>Sarcoptiformes</taxon>
        <taxon>Astigmata</taxon>
        <taxon>Psoroptidia</taxon>
        <taxon>Analgoidea</taxon>
        <taxon>Pyroglyphidae</taxon>
        <taxon>Dermatophagoidinae</taxon>
        <taxon>Dermatophagoides</taxon>
    </lineage>
</organism>
<proteinExistence type="predicted"/>
<keyword evidence="2" id="KW-1185">Reference proteome</keyword>
<gene>
    <name evidence="1" type="ORF">DERP_008509</name>
</gene>